<name>A0A9Q3K0U0_9BASI</name>
<accession>A0A9Q3K0U0</accession>
<sequence length="193" mass="21853">MAFLGHLGPLRLLRPVGRNSRSAVGQKPFGHQNGHRTRSTQFWPWPLEGTRGHPTSSASTPLNSRGILSISPCTPYSRLQEWCIYGIIYHYAPFLLINSMVKLSGPNFTIPNQGPKSNAHLKGGFFNSSVWQSMAAIRRPFKDPNHLALQELGWQFHSWTVPRAFSEAIQSFNHLSRHQVFQYSLDNSIGPYR</sequence>
<protein>
    <submittedName>
        <fullName evidence="2">Uncharacterized protein</fullName>
    </submittedName>
</protein>
<feature type="region of interest" description="Disordered" evidence="1">
    <location>
        <begin position="21"/>
        <end position="45"/>
    </location>
</feature>
<evidence type="ECO:0000313" key="3">
    <source>
        <dbReference type="Proteomes" id="UP000765509"/>
    </source>
</evidence>
<organism evidence="2 3">
    <name type="scientific">Austropuccinia psidii MF-1</name>
    <dbReference type="NCBI Taxonomy" id="1389203"/>
    <lineage>
        <taxon>Eukaryota</taxon>
        <taxon>Fungi</taxon>
        <taxon>Dikarya</taxon>
        <taxon>Basidiomycota</taxon>
        <taxon>Pucciniomycotina</taxon>
        <taxon>Pucciniomycetes</taxon>
        <taxon>Pucciniales</taxon>
        <taxon>Sphaerophragmiaceae</taxon>
        <taxon>Austropuccinia</taxon>
    </lineage>
</organism>
<comment type="caution">
    <text evidence="2">The sequence shown here is derived from an EMBL/GenBank/DDBJ whole genome shotgun (WGS) entry which is preliminary data.</text>
</comment>
<evidence type="ECO:0000256" key="1">
    <source>
        <dbReference type="SAM" id="MobiDB-lite"/>
    </source>
</evidence>
<proteinExistence type="predicted"/>
<feature type="non-terminal residue" evidence="2">
    <location>
        <position position="1"/>
    </location>
</feature>
<evidence type="ECO:0000313" key="2">
    <source>
        <dbReference type="EMBL" id="MBW0571104.1"/>
    </source>
</evidence>
<dbReference type="Proteomes" id="UP000765509">
    <property type="component" value="Unassembled WGS sequence"/>
</dbReference>
<dbReference type="EMBL" id="AVOT02087520">
    <property type="protein sequence ID" value="MBW0571104.1"/>
    <property type="molecule type" value="Genomic_DNA"/>
</dbReference>
<gene>
    <name evidence="2" type="ORF">O181_110819</name>
</gene>
<keyword evidence="3" id="KW-1185">Reference proteome</keyword>
<dbReference type="AlphaFoldDB" id="A0A9Q3K0U0"/>
<reference evidence="2" key="1">
    <citation type="submission" date="2021-03" db="EMBL/GenBank/DDBJ databases">
        <title>Draft genome sequence of rust myrtle Austropuccinia psidii MF-1, a brazilian biotype.</title>
        <authorList>
            <person name="Quecine M.C."/>
            <person name="Pachon D.M.R."/>
            <person name="Bonatelli M.L."/>
            <person name="Correr F.H."/>
            <person name="Franceschini L.M."/>
            <person name="Leite T.F."/>
            <person name="Margarido G.R.A."/>
            <person name="Almeida C.A."/>
            <person name="Ferrarezi J.A."/>
            <person name="Labate C.A."/>
        </authorList>
    </citation>
    <scope>NUCLEOTIDE SEQUENCE</scope>
    <source>
        <strain evidence="2">MF-1</strain>
    </source>
</reference>